<comment type="caution">
    <text evidence="2">The sequence shown here is derived from an EMBL/GenBank/DDBJ whole genome shotgun (WGS) entry which is preliminary data.</text>
</comment>
<dbReference type="EMBL" id="SMKZ01000025">
    <property type="protein sequence ID" value="TDE08363.1"/>
    <property type="molecule type" value="Genomic_DNA"/>
</dbReference>
<dbReference type="AlphaFoldDB" id="A0A4R5DDL3"/>
<feature type="region of interest" description="Disordered" evidence="1">
    <location>
        <begin position="304"/>
        <end position="333"/>
    </location>
</feature>
<name>A0A4R5DDL3_9ACTN</name>
<evidence type="ECO:0000256" key="1">
    <source>
        <dbReference type="SAM" id="MobiDB-lite"/>
    </source>
</evidence>
<dbReference type="InParanoid" id="A0A4R5DDL3"/>
<protein>
    <recommendedName>
        <fullName evidence="4">Peptidase U32</fullName>
    </recommendedName>
</protein>
<dbReference type="Proteomes" id="UP000294739">
    <property type="component" value="Unassembled WGS sequence"/>
</dbReference>
<evidence type="ECO:0000313" key="2">
    <source>
        <dbReference type="EMBL" id="TDE08363.1"/>
    </source>
</evidence>
<dbReference type="OrthoDB" id="244056at2"/>
<keyword evidence="3" id="KW-1185">Reference proteome</keyword>
<evidence type="ECO:0000313" key="3">
    <source>
        <dbReference type="Proteomes" id="UP000294739"/>
    </source>
</evidence>
<accession>A0A4R5DDL3</accession>
<sequence>MENHMPFGSAVHLPGAAALAAAGFPDPNPRADSSSARFPDGGAWRVEIPSVEGLRALEALVEEADDLDVPVHRVSQGSGVTMLTDREIRSMVELAESRQIELCLFARPGANWDVGGASTSTAGSGGARARGLTQLGAVVAEVERGVDLGVRSFLVADEGALLVLNRMRQSGALPRDVQLKTSIMAAPCNPASYWVNELLGADTINVPSDLTLAQLAEIRAACVGTMDFYVEAPDNVGAFVRHWEIAEIIRIASPVYLKFGLRLAPDVYPSGRHLESVVVGATRERVRRARIGLDQLERSGLNLPMSALGSRDQPQPPHRVTGAGGMPIEGRAS</sequence>
<gene>
    <name evidence="2" type="ORF">E1269_17830</name>
</gene>
<evidence type="ECO:0008006" key="4">
    <source>
        <dbReference type="Google" id="ProtNLM"/>
    </source>
</evidence>
<organism evidence="2 3">
    <name type="scientific">Jiangella asiatica</name>
    <dbReference type="NCBI Taxonomy" id="2530372"/>
    <lineage>
        <taxon>Bacteria</taxon>
        <taxon>Bacillati</taxon>
        <taxon>Actinomycetota</taxon>
        <taxon>Actinomycetes</taxon>
        <taxon>Jiangellales</taxon>
        <taxon>Jiangellaceae</taxon>
        <taxon>Jiangella</taxon>
    </lineage>
</organism>
<proteinExistence type="predicted"/>
<reference evidence="2 3" key="1">
    <citation type="submission" date="2019-03" db="EMBL/GenBank/DDBJ databases">
        <title>Draft genome sequences of novel Actinobacteria.</title>
        <authorList>
            <person name="Sahin N."/>
            <person name="Ay H."/>
            <person name="Saygin H."/>
        </authorList>
    </citation>
    <scope>NUCLEOTIDE SEQUENCE [LARGE SCALE GENOMIC DNA]</scope>
    <source>
        <strain evidence="2 3">5K138</strain>
    </source>
</reference>